<dbReference type="Pfam" id="PF00698">
    <property type="entry name" value="Acyl_transf_1"/>
    <property type="match status" value="1"/>
</dbReference>
<sequence>MGTKTALLFPGPGSHLPDVLGPFTAPGTAASDALATVDEVAVKYGWGPVSDALADADATPTTHPELLWLGFYATSVVLAEHTREAGLAPEVLMGHSGGEITALAVAGALSVADGARVLCERVRALAASDLAPGAMVVVATDAERLGHLCAALGDWSLALAVDNAPRQSVACGHTGAVAALERLAAAAGWRTTRLAMPYILHNPLLAAAAESFLQAIADIPVRAPAQRVHSPLLERHVTRGEDVRDVLACHLVRPVRFGRALAALHRDGIDAFVECGARRVLTDLVAANLPADVRGVAALAQRTSRAELHDLVAELHGDGTADPDAVVVPPPLKPRPGPAPSPAVTEPRPSLPGRNAQTAAPQHGEPAASAQPDDPSAAPPASTGGRLPGNGALLDELREVYASVLQYPAEVFTDDADLEAELGVSSIKQTEIFAQLLDRFELATPSSDVRVSSFRTLGKIAGLLRDLADRPAEAHH</sequence>
<dbReference type="InterPro" id="IPR050091">
    <property type="entry name" value="PKS_NRPS_Biosynth_Enz"/>
</dbReference>
<dbReference type="Pfam" id="PF00550">
    <property type="entry name" value="PP-binding"/>
    <property type="match status" value="1"/>
</dbReference>
<dbReference type="KEGG" id="sgv:B1H19_02225"/>
<dbReference type="InterPro" id="IPR016035">
    <property type="entry name" value="Acyl_Trfase/lysoPLipase"/>
</dbReference>
<dbReference type="Proteomes" id="UP000192726">
    <property type="component" value="Chromosome"/>
</dbReference>
<feature type="domain" description="Carrier" evidence="5">
    <location>
        <begin position="388"/>
        <end position="468"/>
    </location>
</feature>
<evidence type="ECO:0000256" key="4">
    <source>
        <dbReference type="SAM" id="MobiDB-lite"/>
    </source>
</evidence>
<dbReference type="Gene3D" id="3.30.70.250">
    <property type="entry name" value="Malonyl-CoA ACP transacylase, ACP-binding"/>
    <property type="match status" value="1"/>
</dbReference>
<dbReference type="AlphaFoldDB" id="A0A1V0TJP3"/>
<protein>
    <recommendedName>
        <fullName evidence="5">Carrier domain-containing protein</fullName>
    </recommendedName>
</protein>
<dbReference type="InterPro" id="IPR016036">
    <property type="entry name" value="Malonyl_transacylase_ACP-bd"/>
</dbReference>
<gene>
    <name evidence="6" type="ORF">B1H19_02225</name>
</gene>
<dbReference type="SUPFAM" id="SSF52151">
    <property type="entry name" value="FabD/lysophospholipase-like"/>
    <property type="match status" value="1"/>
</dbReference>
<evidence type="ECO:0000313" key="7">
    <source>
        <dbReference type="Proteomes" id="UP000192726"/>
    </source>
</evidence>
<evidence type="ECO:0000256" key="2">
    <source>
        <dbReference type="ARBA" id="ARBA00022553"/>
    </source>
</evidence>
<evidence type="ECO:0000256" key="1">
    <source>
        <dbReference type="ARBA" id="ARBA00022450"/>
    </source>
</evidence>
<dbReference type="InterPro" id="IPR036736">
    <property type="entry name" value="ACP-like_sf"/>
</dbReference>
<dbReference type="InterPro" id="IPR014043">
    <property type="entry name" value="Acyl_transferase_dom"/>
</dbReference>
<dbReference type="GO" id="GO:0017000">
    <property type="term" value="P:antibiotic biosynthetic process"/>
    <property type="evidence" value="ECO:0007669"/>
    <property type="project" value="UniProtKB-KW"/>
</dbReference>
<dbReference type="SUPFAM" id="SSF47336">
    <property type="entry name" value="ACP-like"/>
    <property type="match status" value="1"/>
</dbReference>
<evidence type="ECO:0000256" key="3">
    <source>
        <dbReference type="ARBA" id="ARBA00023194"/>
    </source>
</evidence>
<dbReference type="InterPro" id="IPR001227">
    <property type="entry name" value="Ac_transferase_dom_sf"/>
</dbReference>
<dbReference type="InterPro" id="IPR009081">
    <property type="entry name" value="PP-bd_ACP"/>
</dbReference>
<dbReference type="OrthoDB" id="4286171at2"/>
<feature type="region of interest" description="Disordered" evidence="4">
    <location>
        <begin position="317"/>
        <end position="390"/>
    </location>
</feature>
<dbReference type="PANTHER" id="PTHR43775">
    <property type="entry name" value="FATTY ACID SYNTHASE"/>
    <property type="match status" value="1"/>
</dbReference>
<feature type="compositionally biased region" description="Pro residues" evidence="4">
    <location>
        <begin position="328"/>
        <end position="341"/>
    </location>
</feature>
<feature type="compositionally biased region" description="Low complexity" evidence="4">
    <location>
        <begin position="366"/>
        <end position="382"/>
    </location>
</feature>
<keyword evidence="3" id="KW-0045">Antibiotic biosynthesis</keyword>
<dbReference type="GO" id="GO:0004312">
    <property type="term" value="F:fatty acid synthase activity"/>
    <property type="evidence" value="ECO:0007669"/>
    <property type="project" value="TreeGrafter"/>
</dbReference>
<dbReference type="Gene3D" id="1.10.1200.10">
    <property type="entry name" value="ACP-like"/>
    <property type="match status" value="1"/>
</dbReference>
<keyword evidence="7" id="KW-1185">Reference proteome</keyword>
<keyword evidence="2" id="KW-0597">Phosphoprotein</keyword>
<evidence type="ECO:0000313" key="6">
    <source>
        <dbReference type="EMBL" id="ARF53151.1"/>
    </source>
</evidence>
<dbReference type="STRING" id="553510.B1H19_02225"/>
<reference evidence="6 7" key="1">
    <citation type="submission" date="2017-04" db="EMBL/GenBank/DDBJ databases">
        <title>Complete Genome Sequence of Streptomyces gilvosporeus F607, a Capable Producer of Natamycin.</title>
        <authorList>
            <person name="Zong G."/>
            <person name="Zhong C."/>
            <person name="Fu J."/>
            <person name="Qin R."/>
            <person name="Cao G."/>
        </authorList>
    </citation>
    <scope>NUCLEOTIDE SEQUENCE [LARGE SCALE GENOMIC DNA]</scope>
    <source>
        <strain evidence="6 7">F607</strain>
    </source>
</reference>
<dbReference type="EMBL" id="CP020569">
    <property type="protein sequence ID" value="ARF53151.1"/>
    <property type="molecule type" value="Genomic_DNA"/>
</dbReference>
<dbReference type="SUPFAM" id="SSF55048">
    <property type="entry name" value="Probable ACP-binding domain of malonyl-CoA ACP transacylase"/>
    <property type="match status" value="1"/>
</dbReference>
<evidence type="ECO:0000259" key="5">
    <source>
        <dbReference type="PROSITE" id="PS50075"/>
    </source>
</evidence>
<dbReference type="SMART" id="SM00827">
    <property type="entry name" value="PKS_AT"/>
    <property type="match status" value="1"/>
</dbReference>
<name>A0A1V0TJP3_9ACTN</name>
<organism evidence="6 7">
    <name type="scientific">Streptomyces gilvosporeus</name>
    <dbReference type="NCBI Taxonomy" id="553510"/>
    <lineage>
        <taxon>Bacteria</taxon>
        <taxon>Bacillati</taxon>
        <taxon>Actinomycetota</taxon>
        <taxon>Actinomycetes</taxon>
        <taxon>Kitasatosporales</taxon>
        <taxon>Streptomycetaceae</taxon>
        <taxon>Streptomyces</taxon>
    </lineage>
</organism>
<dbReference type="Gene3D" id="3.40.366.10">
    <property type="entry name" value="Malonyl-Coenzyme A Acyl Carrier Protein, domain 2"/>
    <property type="match status" value="1"/>
</dbReference>
<dbReference type="RefSeq" id="WP_083102582.1">
    <property type="nucleotide sequence ID" value="NZ_CP020569.1"/>
</dbReference>
<dbReference type="GO" id="GO:0006633">
    <property type="term" value="P:fatty acid biosynthetic process"/>
    <property type="evidence" value="ECO:0007669"/>
    <property type="project" value="TreeGrafter"/>
</dbReference>
<accession>A0A1V0TJP3</accession>
<keyword evidence="1" id="KW-0596">Phosphopantetheine</keyword>
<dbReference type="PANTHER" id="PTHR43775:SF37">
    <property type="entry name" value="SI:DKEY-61P9.11"/>
    <property type="match status" value="1"/>
</dbReference>
<dbReference type="PROSITE" id="PS50075">
    <property type="entry name" value="CARRIER"/>
    <property type="match status" value="1"/>
</dbReference>
<proteinExistence type="predicted"/>